<proteinExistence type="predicted"/>
<dbReference type="AlphaFoldDB" id="A0AB33JQZ5"/>
<dbReference type="EMBL" id="AP035881">
    <property type="protein sequence ID" value="BFP43719.1"/>
    <property type="molecule type" value="Genomic_DNA"/>
</dbReference>
<evidence type="ECO:0008006" key="3">
    <source>
        <dbReference type="Google" id="ProtNLM"/>
    </source>
</evidence>
<evidence type="ECO:0000256" key="1">
    <source>
        <dbReference type="SAM" id="SignalP"/>
    </source>
</evidence>
<evidence type="ECO:0000313" key="2">
    <source>
        <dbReference type="EMBL" id="BFP43719.1"/>
    </source>
</evidence>
<feature type="signal peptide" evidence="1">
    <location>
        <begin position="1"/>
        <end position="28"/>
    </location>
</feature>
<gene>
    <name evidence="2" type="ORF">KCMC57_00870</name>
</gene>
<protein>
    <recommendedName>
        <fullName evidence="3">Ig-like domain-containing protein</fullName>
    </recommendedName>
</protein>
<accession>A0AB33JQZ5</accession>
<dbReference type="RefSeq" id="WP_407986322.1">
    <property type="nucleotide sequence ID" value="NZ_AP035881.2"/>
</dbReference>
<sequence>MKRNSVIGLSGALALAAGTLLAGSPAQAATGDILCTAPSSDSSTYSPPLGLTPASTTVTITRDLNTCTSLSVPAITSAPVTVHQVTIPSYSCLTLLSTAATTISFTWNNGATSVVTGTRTVNLAAAALTTTVTGTVTSGLFAGDSVVYQLVGPSTDVLACTLGLGTVSRIDSVATLAIN</sequence>
<feature type="chain" id="PRO_5044222580" description="Ig-like domain-containing protein" evidence="1">
    <location>
        <begin position="29"/>
        <end position="179"/>
    </location>
</feature>
<reference evidence="2" key="1">
    <citation type="submission" date="2024-07" db="EMBL/GenBank/DDBJ databases">
        <title>Complete genome sequences of cellulolytic bacteria, Kitasatospora sp. CMC57 and Streptomyces sp. CMC78, isolated from Japanese agricultural soil.</title>
        <authorList>
            <person name="Hashimoto T."/>
            <person name="Ito M."/>
            <person name="Iwamoto M."/>
            <person name="Fukahori D."/>
            <person name="Shoda T."/>
            <person name="Sakoda M."/>
            <person name="Morohoshi T."/>
            <person name="Mitsuboshi M."/>
            <person name="Nishizawa T."/>
        </authorList>
    </citation>
    <scope>NUCLEOTIDE SEQUENCE</scope>
    <source>
        <strain evidence="2">CMC57</strain>
    </source>
</reference>
<keyword evidence="1" id="KW-0732">Signal</keyword>
<organism evidence="2">
    <name type="scientific">Kitasatospora sp. CMC57</name>
    <dbReference type="NCBI Taxonomy" id="3231513"/>
    <lineage>
        <taxon>Bacteria</taxon>
        <taxon>Bacillati</taxon>
        <taxon>Actinomycetota</taxon>
        <taxon>Actinomycetes</taxon>
        <taxon>Kitasatosporales</taxon>
        <taxon>Streptomycetaceae</taxon>
        <taxon>Kitasatospora</taxon>
    </lineage>
</organism>
<name>A0AB33JQZ5_9ACTN</name>